<dbReference type="InterPro" id="IPR036646">
    <property type="entry name" value="PGAM_B_sf"/>
</dbReference>
<name>A0A1G1VSK3_9BACT</name>
<dbReference type="InterPro" id="IPR017850">
    <property type="entry name" value="Alkaline_phosphatase_core_sf"/>
</dbReference>
<dbReference type="Proteomes" id="UP000179233">
    <property type="component" value="Unassembled WGS sequence"/>
</dbReference>
<comment type="cofactor">
    <cofactor evidence="2">
        <name>Mn(2+)</name>
        <dbReference type="ChEBI" id="CHEBI:29035"/>
    </cofactor>
</comment>
<dbReference type="Gene3D" id="3.40.1450.10">
    <property type="entry name" value="BPG-independent phosphoglycerate mutase, domain B"/>
    <property type="match status" value="1"/>
</dbReference>
<dbReference type="GO" id="GO:0006007">
    <property type="term" value="P:glucose catabolic process"/>
    <property type="evidence" value="ECO:0007669"/>
    <property type="project" value="InterPro"/>
</dbReference>
<comment type="function">
    <text evidence="3 10">Catalyzes the interconversion of 2-phosphoglycerate and 3-phosphoglycerate.</text>
</comment>
<feature type="binding site" evidence="13">
    <location>
        <position position="474"/>
    </location>
    <ligand>
        <name>Mn(2+)</name>
        <dbReference type="ChEBI" id="CHEBI:29035"/>
        <label>2</label>
    </ligand>
</feature>
<dbReference type="InterPro" id="IPR005995">
    <property type="entry name" value="Pgm_bpd_ind"/>
</dbReference>
<keyword evidence="7 10" id="KW-0324">Glycolysis</keyword>
<keyword evidence="8 13" id="KW-0464">Manganese</keyword>
<feature type="binding site" evidence="13">
    <location>
        <position position="493"/>
    </location>
    <ligand>
        <name>Mn(2+)</name>
        <dbReference type="ChEBI" id="CHEBI:29035"/>
        <label>1</label>
    </ligand>
</feature>
<dbReference type="SUPFAM" id="SSF64158">
    <property type="entry name" value="2,3-Bisphosphoglycerate-independent phosphoglycerate mutase, substrate-binding domain"/>
    <property type="match status" value="1"/>
</dbReference>
<feature type="domain" description="Metalloenzyme" evidence="14">
    <location>
        <begin position="6"/>
        <end position="533"/>
    </location>
</feature>
<dbReference type="EMBL" id="MHCJ01000003">
    <property type="protein sequence ID" value="OGY18376.1"/>
    <property type="molecule type" value="Genomic_DNA"/>
</dbReference>
<dbReference type="GO" id="GO:0006096">
    <property type="term" value="P:glycolytic process"/>
    <property type="evidence" value="ECO:0007669"/>
    <property type="project" value="UniProtKB-UniRule"/>
</dbReference>
<feature type="binding site" evidence="13">
    <location>
        <position position="14"/>
    </location>
    <ligand>
        <name>Mn(2+)</name>
        <dbReference type="ChEBI" id="CHEBI:29035"/>
        <label>2</label>
    </ligand>
</feature>
<comment type="subunit">
    <text evidence="10">Monomer.</text>
</comment>
<feature type="binding site" evidence="13">
    <location>
        <position position="437"/>
    </location>
    <ligand>
        <name>Mn(2+)</name>
        <dbReference type="ChEBI" id="CHEBI:29035"/>
        <label>1</label>
    </ligand>
</feature>
<evidence type="ECO:0000259" key="14">
    <source>
        <dbReference type="Pfam" id="PF01676"/>
    </source>
</evidence>
<evidence type="ECO:0000259" key="15">
    <source>
        <dbReference type="Pfam" id="PF06415"/>
    </source>
</evidence>
<sequence>MSPIPKPIVLLILDGWGIAPPGPGNAIERAITPNLDRYWNAFPHTKLEASGEAVGLPHGEEGNTETGHLNIGAGQIVYQDLPRINMSIADGSFFENQAFVTAGAHVQTYNSTLHLMGLVGAGGVHSNIEHLFALLHFASLHRLEHVALHLFTDGRDSPPTSALTYISQIQAKIQTIGVGEIASVMGRFYAMDRDQRWERTEKAYQALTVGAAHKARDANESVTSAYTAGKTDEFIEPTLIVDENNNPKRLVRENDAVIFFNFRIDRPRQLTKAFVLPNFETAAEKRPAFDPYAIKYFRKHAAYPQLQTTPFTRGERIKNLLFVTMTEYERALPVSIAYPPQTVEMPFGRIIADFNLRQLRVAETEKERFVTYYFNGLREDPFPGEDRIIIPSVKVPTYDLDPQMSALEITDSVIERIATGIYNVIIVNFANPDMVAHTGNMQATIAACETVDQCVEQIAQKAMSVGGATIITADHGNAEELLNPETGQVDTEHSTFPVPFIFIDRESTGKGSMVQTGVLADIAPTMLKLLNIPKPPMMTGRELI</sequence>
<comment type="similarity">
    <text evidence="5 10">Belongs to the BPG-independent phosphoglycerate mutase family.</text>
</comment>
<dbReference type="PANTHER" id="PTHR31637">
    <property type="entry name" value="2,3-BISPHOSPHOGLYCERATE-INDEPENDENT PHOSPHOGLYCERATE MUTASE"/>
    <property type="match status" value="1"/>
</dbReference>
<dbReference type="Pfam" id="PF06415">
    <property type="entry name" value="iPGM_N"/>
    <property type="match status" value="1"/>
</dbReference>
<dbReference type="PANTHER" id="PTHR31637:SF0">
    <property type="entry name" value="2,3-BISPHOSPHOGLYCERATE-INDEPENDENT PHOSPHOGLYCERATE MUTASE"/>
    <property type="match status" value="1"/>
</dbReference>
<reference evidence="16 17" key="1">
    <citation type="journal article" date="2016" name="Nat. Commun.">
        <title>Thousands of microbial genomes shed light on interconnected biogeochemical processes in an aquifer system.</title>
        <authorList>
            <person name="Anantharaman K."/>
            <person name="Brown C.T."/>
            <person name="Hug L.A."/>
            <person name="Sharon I."/>
            <person name="Castelle C.J."/>
            <person name="Probst A.J."/>
            <person name="Thomas B.C."/>
            <person name="Singh A."/>
            <person name="Wilkins M.J."/>
            <person name="Karaoz U."/>
            <person name="Brodie E.L."/>
            <person name="Williams K.H."/>
            <person name="Hubbard S.S."/>
            <person name="Banfield J.F."/>
        </authorList>
    </citation>
    <scope>NUCLEOTIDE SEQUENCE [LARGE SCALE GENOMIC DNA]</scope>
</reference>
<dbReference type="NCBIfam" id="TIGR01307">
    <property type="entry name" value="pgm_bpd_ind"/>
    <property type="match status" value="1"/>
</dbReference>
<evidence type="ECO:0000256" key="6">
    <source>
        <dbReference type="ARBA" id="ARBA00022723"/>
    </source>
</evidence>
<comment type="caution">
    <text evidence="16">The sequence shown here is derived from an EMBL/GenBank/DDBJ whole genome shotgun (WGS) entry which is preliminary data.</text>
</comment>
<evidence type="ECO:0000256" key="9">
    <source>
        <dbReference type="ARBA" id="ARBA00023235"/>
    </source>
</evidence>
<feature type="domain" description="BPG-independent PGAM N-terminal" evidence="15">
    <location>
        <begin position="84"/>
        <end position="329"/>
    </location>
</feature>
<comment type="catalytic activity">
    <reaction evidence="1 10">
        <text>(2R)-2-phosphoglycerate = (2R)-3-phosphoglycerate</text>
        <dbReference type="Rhea" id="RHEA:15901"/>
        <dbReference type="ChEBI" id="CHEBI:58272"/>
        <dbReference type="ChEBI" id="CHEBI:58289"/>
        <dbReference type="EC" id="5.4.2.12"/>
    </reaction>
</comment>
<dbReference type="PIRSF" id="PIRSF001492">
    <property type="entry name" value="IPGAM"/>
    <property type="match status" value="1"/>
</dbReference>
<evidence type="ECO:0000256" key="4">
    <source>
        <dbReference type="ARBA" id="ARBA00004798"/>
    </source>
</evidence>
<evidence type="ECO:0000256" key="8">
    <source>
        <dbReference type="ARBA" id="ARBA00023211"/>
    </source>
</evidence>
<evidence type="ECO:0000256" key="11">
    <source>
        <dbReference type="NCBIfam" id="TIGR01307"/>
    </source>
</evidence>
<dbReference type="GO" id="GO:0005829">
    <property type="term" value="C:cytosol"/>
    <property type="evidence" value="ECO:0007669"/>
    <property type="project" value="TreeGrafter"/>
</dbReference>
<dbReference type="Gene3D" id="3.40.720.10">
    <property type="entry name" value="Alkaline Phosphatase, subunit A"/>
    <property type="match status" value="1"/>
</dbReference>
<keyword evidence="9 10" id="KW-0413">Isomerase</keyword>
<dbReference type="GO" id="GO:0030145">
    <property type="term" value="F:manganese ion binding"/>
    <property type="evidence" value="ECO:0007669"/>
    <property type="project" value="InterPro"/>
</dbReference>
<feature type="binding site" evidence="10 12">
    <location>
        <begin position="263"/>
        <end position="266"/>
    </location>
    <ligand>
        <name>substrate</name>
    </ligand>
</feature>
<dbReference type="InterPro" id="IPR006124">
    <property type="entry name" value="Metalloenzyme"/>
</dbReference>
<feature type="binding site" evidence="10 12">
    <location>
        <position position="187"/>
    </location>
    <ligand>
        <name>substrate</name>
    </ligand>
</feature>
<evidence type="ECO:0000313" key="17">
    <source>
        <dbReference type="Proteomes" id="UP000179233"/>
    </source>
</evidence>
<proteinExistence type="inferred from homology"/>
<feature type="binding site" evidence="10 12">
    <location>
        <position position="125"/>
    </location>
    <ligand>
        <name>substrate</name>
    </ligand>
</feature>
<protein>
    <recommendedName>
        <fullName evidence="10 11">2,3-bisphosphoglycerate-independent phosphoglycerate mutase</fullName>
        <shortName evidence="10">BPG-independent PGAM</shortName>
        <shortName evidence="10">Phosphoglyceromutase</shortName>
        <shortName evidence="10">iPGM</shortName>
        <ecNumber evidence="10 11">5.4.2.12</ecNumber>
    </recommendedName>
</protein>
<feature type="binding site" evidence="10 12">
    <location>
        <begin position="155"/>
        <end position="156"/>
    </location>
    <ligand>
        <name>substrate</name>
    </ligand>
</feature>
<evidence type="ECO:0000256" key="12">
    <source>
        <dbReference type="PIRSR" id="PIRSR001492-2"/>
    </source>
</evidence>
<dbReference type="HAMAP" id="MF_01038">
    <property type="entry name" value="GpmI"/>
    <property type="match status" value="1"/>
</dbReference>
<feature type="binding site" evidence="10 12">
    <location>
        <position position="366"/>
    </location>
    <ligand>
        <name>substrate</name>
    </ligand>
</feature>
<dbReference type="Pfam" id="PF01676">
    <property type="entry name" value="Metalloenzyme"/>
    <property type="match status" value="1"/>
</dbReference>
<feature type="binding site" evidence="13">
    <location>
        <position position="475"/>
    </location>
    <ligand>
        <name>Mn(2+)</name>
        <dbReference type="ChEBI" id="CHEBI:29035"/>
        <label>2</label>
    </ligand>
</feature>
<dbReference type="InterPro" id="IPR011258">
    <property type="entry name" value="BPG-indep_PGM_N"/>
</dbReference>
<feature type="binding site" evidence="10 12">
    <location>
        <position position="193"/>
    </location>
    <ligand>
        <name>substrate</name>
    </ligand>
</feature>
<evidence type="ECO:0000256" key="1">
    <source>
        <dbReference type="ARBA" id="ARBA00000370"/>
    </source>
</evidence>
<accession>A0A1G1VSK3</accession>
<comment type="pathway">
    <text evidence="4 10">Carbohydrate degradation; glycolysis; pyruvate from D-glyceraldehyde 3-phosphate: step 3/5.</text>
</comment>
<keyword evidence="6 13" id="KW-0479">Metal-binding</keyword>
<dbReference type="SUPFAM" id="SSF53649">
    <property type="entry name" value="Alkaline phosphatase-like"/>
    <property type="match status" value="1"/>
</dbReference>
<evidence type="ECO:0000256" key="2">
    <source>
        <dbReference type="ARBA" id="ARBA00001936"/>
    </source>
</evidence>
<dbReference type="AlphaFoldDB" id="A0A1G1VSK3"/>
<evidence type="ECO:0000256" key="10">
    <source>
        <dbReference type="HAMAP-Rule" id="MF_01038"/>
    </source>
</evidence>
<comment type="caution">
    <text evidence="10">Lacks conserved residue(s) required for the propagation of feature annotation.</text>
</comment>
<dbReference type="FunFam" id="3.40.1450.10:FF:000002">
    <property type="entry name" value="2,3-bisphosphoglycerate-independent phosphoglycerate mutase"/>
    <property type="match status" value="1"/>
</dbReference>
<feature type="binding site" evidence="13">
    <location>
        <position position="433"/>
    </location>
    <ligand>
        <name>Mn(2+)</name>
        <dbReference type="ChEBI" id="CHEBI:29035"/>
        <label>1</label>
    </ligand>
</feature>
<gene>
    <name evidence="10" type="primary">gpmI</name>
    <name evidence="16" type="ORF">A2786_02640</name>
</gene>
<evidence type="ECO:0000256" key="5">
    <source>
        <dbReference type="ARBA" id="ARBA00008819"/>
    </source>
</evidence>
<dbReference type="GO" id="GO:0004619">
    <property type="term" value="F:phosphoglycerate mutase activity"/>
    <property type="evidence" value="ECO:0007669"/>
    <property type="project" value="UniProtKB-UniRule"/>
</dbReference>
<evidence type="ECO:0000313" key="16">
    <source>
        <dbReference type="EMBL" id="OGY18376.1"/>
    </source>
</evidence>
<dbReference type="UniPathway" id="UPA00109">
    <property type="reaction ID" value="UER00186"/>
</dbReference>
<dbReference type="EC" id="5.4.2.12" evidence="10 11"/>
<dbReference type="CDD" id="cd16010">
    <property type="entry name" value="iPGM"/>
    <property type="match status" value="1"/>
</dbReference>
<evidence type="ECO:0000256" key="3">
    <source>
        <dbReference type="ARBA" id="ARBA00002315"/>
    </source>
</evidence>
<evidence type="ECO:0000256" key="7">
    <source>
        <dbReference type="ARBA" id="ARBA00023152"/>
    </source>
</evidence>
<organism evidence="16 17">
    <name type="scientific">Candidatus Chisholmbacteria bacterium RIFCSPHIGHO2_01_FULL_52_32</name>
    <dbReference type="NCBI Taxonomy" id="1797591"/>
    <lineage>
        <taxon>Bacteria</taxon>
        <taxon>Candidatus Chisholmiibacteriota</taxon>
    </lineage>
</organism>
<evidence type="ECO:0000256" key="13">
    <source>
        <dbReference type="PIRSR" id="PIRSR001492-3"/>
    </source>
</evidence>